<accession>A0A6A4GVP5</accession>
<protein>
    <submittedName>
        <fullName evidence="1">Uncharacterized protein</fullName>
    </submittedName>
</protein>
<proteinExistence type="predicted"/>
<name>A0A6A4GVP5_9AGAR</name>
<dbReference type="AlphaFoldDB" id="A0A6A4GVP5"/>
<dbReference type="EMBL" id="ML769695">
    <property type="protein sequence ID" value="KAE9389483.1"/>
    <property type="molecule type" value="Genomic_DNA"/>
</dbReference>
<reference evidence="1" key="1">
    <citation type="journal article" date="2019" name="Environ. Microbiol.">
        <title>Fungal ecological strategies reflected in gene transcription - a case study of two litter decomposers.</title>
        <authorList>
            <person name="Barbi F."/>
            <person name="Kohler A."/>
            <person name="Barry K."/>
            <person name="Baskaran P."/>
            <person name="Daum C."/>
            <person name="Fauchery L."/>
            <person name="Ihrmark K."/>
            <person name="Kuo A."/>
            <person name="LaButti K."/>
            <person name="Lipzen A."/>
            <person name="Morin E."/>
            <person name="Grigoriev I.V."/>
            <person name="Henrissat B."/>
            <person name="Lindahl B."/>
            <person name="Martin F."/>
        </authorList>
    </citation>
    <scope>NUCLEOTIDE SEQUENCE</scope>
    <source>
        <strain evidence="1">JB14</strain>
    </source>
</reference>
<keyword evidence="2" id="KW-1185">Reference proteome</keyword>
<dbReference type="OrthoDB" id="2691851at2759"/>
<organism evidence="1 2">
    <name type="scientific">Gymnopus androsaceus JB14</name>
    <dbReference type="NCBI Taxonomy" id="1447944"/>
    <lineage>
        <taxon>Eukaryota</taxon>
        <taxon>Fungi</taxon>
        <taxon>Dikarya</taxon>
        <taxon>Basidiomycota</taxon>
        <taxon>Agaricomycotina</taxon>
        <taxon>Agaricomycetes</taxon>
        <taxon>Agaricomycetidae</taxon>
        <taxon>Agaricales</taxon>
        <taxon>Marasmiineae</taxon>
        <taxon>Omphalotaceae</taxon>
        <taxon>Gymnopus</taxon>
    </lineage>
</organism>
<evidence type="ECO:0000313" key="1">
    <source>
        <dbReference type="EMBL" id="KAE9389483.1"/>
    </source>
</evidence>
<sequence>MSIVTAGSEDNPDNVSIINGKITCPFCNETVSAGTAGLANFYKRHKPSQKCIQARSKKKGKKQLLMFDMLKKKPLPIPSTVSAPSLNGAGNVMYTFVGDPATCNPDEDGWEVLDPLLNQVAAWGSTLKEVEERIRRGGRIGIEGLTRFVIFFVQKRGIDVILMEHKLEMILKAIEALDKASMGTAVAEEPISTPESALANDFIRSTNTVMVQEPVSVLKSPVAAAMFGSNLVRVSTCANPNMRDLIQTEPSIQISSFGLLSGFNAIKLQPQLLKSAPLDVIDVDNLDLPAPQCTGFVVIFPPGKTPHSAYPTALHDLHSLPWGYRITRGSTFIFSNGCKEPNLLPHSVSCKDCKSVKEHPVLKGILERLKTGVSETMPFTYHGHEGMVALARQKTGQIDEFRLRAQNTSQKLAVRERFERVDSLIQAGLKARMGIHGLLNSYEHAAEGLYHPKGYEEKDNLRAILFWCLGGARTCKIAHKSLSLPEHVAKTCIKFENENNLKMMMDDIQTGDVHLASKATVGTVGILSGDSRIYSARPILISGTCKKERAHAHADLIQCTIDSVCRKSADMNLPLHLVSLASDGEAKRGQALVELTFKRLLSSDSPLYPLLSPLKFMNLYVGDDNLTADKDWKHVTIKRLRNLILRDRGIMIDGFLITPSVARAHLSAAGHSSVHLQSVFEPEDKQDVTLAYSLLSAIWSLSKIPKKSTPAFIQGRASLQIFGKLCYHLIYPYICVDLSLTEQLNHLSAAAHLALALHVHNNLGRKFLPNQLYIDIMIMVKNAYFCVDRNLDLLQAAECLTGTSEVSNILALGPDWDQSPRCSKLPLVHQDMTWVEDQVDHIKPRAWQGDLCVANVSLLSSWKTGHCMIEQEVPLTLQVLAKLDVCEGCDILQPKGALLIHAPLDADGIADLDDSLNLDSVPYQIDSVAQGQTTPGLQAFEDMVAEAAMPPEKVEHTVSINGSILSKSCALAFKHLGSASSADCLKHVQEESRYEMKHATIIDDTPLSTFVMINEPIVTLLRCEKMLFLCVGELNGIRWNGKSVDQISVDRLSEQLMQVSFQLLSLLPAPSEDDRTLKNDWCTGASLLYTFKVPGALVVPVNPKLSMAIPAHPAYLFESSELLALTLLLLEKVTQLDLKGVPSISRTNDFPYL</sequence>
<gene>
    <name evidence="1" type="ORF">BT96DRAFT_946828</name>
</gene>
<evidence type="ECO:0000313" key="2">
    <source>
        <dbReference type="Proteomes" id="UP000799118"/>
    </source>
</evidence>
<dbReference type="Proteomes" id="UP000799118">
    <property type="component" value="Unassembled WGS sequence"/>
</dbReference>